<dbReference type="OrthoDB" id="1896968at2759"/>
<evidence type="ECO:0000313" key="2">
    <source>
        <dbReference type="EMBL" id="GAQ82437.1"/>
    </source>
</evidence>
<organism evidence="2 3">
    <name type="scientific">Klebsormidium nitens</name>
    <name type="common">Green alga</name>
    <name type="synonym">Ulothrix nitens</name>
    <dbReference type="NCBI Taxonomy" id="105231"/>
    <lineage>
        <taxon>Eukaryota</taxon>
        <taxon>Viridiplantae</taxon>
        <taxon>Streptophyta</taxon>
        <taxon>Klebsormidiophyceae</taxon>
        <taxon>Klebsormidiales</taxon>
        <taxon>Klebsormidiaceae</taxon>
        <taxon>Klebsormidium</taxon>
    </lineage>
</organism>
<protein>
    <recommendedName>
        <fullName evidence="1">F-box domain-containing protein</fullName>
    </recommendedName>
</protein>
<dbReference type="Proteomes" id="UP000054558">
    <property type="component" value="Unassembled WGS sequence"/>
</dbReference>
<dbReference type="PROSITE" id="PS50181">
    <property type="entry name" value="FBOX"/>
    <property type="match status" value="1"/>
</dbReference>
<sequence length="313" mass="34505">MDTLPSDVLLAIVHKLAAQDPLALLTATCACKAILRVTEDNEGVWRDIFYGSEMGLISETDRQSIAGEKGGSSCLDAELQSVTGGFKQLVAARYAAKSMTPVEQNQAKRFCLGIGESYAFRKDPLSSPDSLEANKILLLLRLQGSVVLWGVHTPPVVYPDSLPVGSPGFKTKLQPVFTTDHFLEAMQEARGCLCPTRGTKGLCGKVCLELYELQRQRPGGRAFVVERLWSGPLKLSNPLTCFYEALQVLFRIDGRIYPTCPPRPVRYSRSGSCEESLRAIVNLGKRPASERQRRLMGPPDDAERCALLFQDNR</sequence>
<name>A0A1Y1I0X5_KLENI</name>
<evidence type="ECO:0000259" key="1">
    <source>
        <dbReference type="PROSITE" id="PS50181"/>
    </source>
</evidence>
<accession>A0A1Y1I0X5</accession>
<evidence type="ECO:0000313" key="3">
    <source>
        <dbReference type="Proteomes" id="UP000054558"/>
    </source>
</evidence>
<keyword evidence="3" id="KW-1185">Reference proteome</keyword>
<reference evidence="2 3" key="1">
    <citation type="journal article" date="2014" name="Nat. Commun.">
        <title>Klebsormidium flaccidum genome reveals primary factors for plant terrestrial adaptation.</title>
        <authorList>
            <person name="Hori K."/>
            <person name="Maruyama F."/>
            <person name="Fujisawa T."/>
            <person name="Togashi T."/>
            <person name="Yamamoto N."/>
            <person name="Seo M."/>
            <person name="Sato S."/>
            <person name="Yamada T."/>
            <person name="Mori H."/>
            <person name="Tajima N."/>
            <person name="Moriyama T."/>
            <person name="Ikeuchi M."/>
            <person name="Watanabe M."/>
            <person name="Wada H."/>
            <person name="Kobayashi K."/>
            <person name="Saito M."/>
            <person name="Masuda T."/>
            <person name="Sasaki-Sekimoto Y."/>
            <person name="Mashiguchi K."/>
            <person name="Awai K."/>
            <person name="Shimojima M."/>
            <person name="Masuda S."/>
            <person name="Iwai M."/>
            <person name="Nobusawa T."/>
            <person name="Narise T."/>
            <person name="Kondo S."/>
            <person name="Saito H."/>
            <person name="Sato R."/>
            <person name="Murakawa M."/>
            <person name="Ihara Y."/>
            <person name="Oshima-Yamada Y."/>
            <person name="Ohtaka K."/>
            <person name="Satoh M."/>
            <person name="Sonobe K."/>
            <person name="Ishii M."/>
            <person name="Ohtani R."/>
            <person name="Kanamori-Sato M."/>
            <person name="Honoki R."/>
            <person name="Miyazaki D."/>
            <person name="Mochizuki H."/>
            <person name="Umetsu J."/>
            <person name="Higashi K."/>
            <person name="Shibata D."/>
            <person name="Kamiya Y."/>
            <person name="Sato N."/>
            <person name="Nakamura Y."/>
            <person name="Tabata S."/>
            <person name="Ida S."/>
            <person name="Kurokawa K."/>
            <person name="Ohta H."/>
        </authorList>
    </citation>
    <scope>NUCLEOTIDE SEQUENCE [LARGE SCALE GENOMIC DNA]</scope>
    <source>
        <strain evidence="2 3">NIES-2285</strain>
    </source>
</reference>
<dbReference type="AlphaFoldDB" id="A0A1Y1I0X5"/>
<dbReference type="InterPro" id="IPR001810">
    <property type="entry name" value="F-box_dom"/>
</dbReference>
<gene>
    <name evidence="2" type="ORF">KFL_001110140</name>
</gene>
<proteinExistence type="predicted"/>
<feature type="domain" description="F-box" evidence="1">
    <location>
        <begin position="1"/>
        <end position="48"/>
    </location>
</feature>
<dbReference type="EMBL" id="DF237060">
    <property type="protein sequence ID" value="GAQ82437.1"/>
    <property type="molecule type" value="Genomic_DNA"/>
</dbReference>